<dbReference type="Gene3D" id="3.60.10.10">
    <property type="entry name" value="Endonuclease/exonuclease/phosphatase"/>
    <property type="match status" value="1"/>
</dbReference>
<dbReference type="InterPro" id="IPR005135">
    <property type="entry name" value="Endo/exonuclease/phosphatase"/>
</dbReference>
<dbReference type="GO" id="GO:0004523">
    <property type="term" value="F:RNA-DNA hybrid ribonuclease activity"/>
    <property type="evidence" value="ECO:0007669"/>
    <property type="project" value="UniProtKB-EC"/>
</dbReference>
<keyword evidence="6" id="KW-1185">Reference proteome</keyword>
<dbReference type="SUPFAM" id="SSF56219">
    <property type="entry name" value="DNase I-like"/>
    <property type="match status" value="1"/>
</dbReference>
<dbReference type="Pfam" id="PF00078">
    <property type="entry name" value="RVT_1"/>
    <property type="match status" value="1"/>
</dbReference>
<dbReference type="Pfam" id="PF03372">
    <property type="entry name" value="Exo_endo_phos"/>
    <property type="match status" value="1"/>
</dbReference>
<name>A0AAV7LID4_PLEWA</name>
<dbReference type="AlphaFoldDB" id="A0AAV7LID4"/>
<feature type="compositionally biased region" description="Basic residues" evidence="3">
    <location>
        <begin position="911"/>
        <end position="920"/>
    </location>
</feature>
<dbReference type="SUPFAM" id="SSF56672">
    <property type="entry name" value="DNA/RNA polymerases"/>
    <property type="match status" value="1"/>
</dbReference>
<reference evidence="5" key="1">
    <citation type="journal article" date="2022" name="bioRxiv">
        <title>Sequencing and chromosome-scale assembly of the giantPleurodeles waltlgenome.</title>
        <authorList>
            <person name="Brown T."/>
            <person name="Elewa A."/>
            <person name="Iarovenko S."/>
            <person name="Subramanian E."/>
            <person name="Araus A.J."/>
            <person name="Petzold A."/>
            <person name="Susuki M."/>
            <person name="Suzuki K.-i.T."/>
            <person name="Hayashi T."/>
            <person name="Toyoda A."/>
            <person name="Oliveira C."/>
            <person name="Osipova E."/>
            <person name="Leigh N.D."/>
            <person name="Simon A."/>
            <person name="Yun M.H."/>
        </authorList>
    </citation>
    <scope>NUCLEOTIDE SEQUENCE</scope>
    <source>
        <strain evidence="5">20211129_DDA</strain>
        <tissue evidence="5">Liver</tissue>
    </source>
</reference>
<dbReference type="EC" id="3.1.26.4" evidence="2"/>
<sequence length="920" mass="102778">MPHLQTHLPPRLHPARQSTRQYNHLKCILINARSVHKHAIELWDLLDSTAPDVAFITETWMNASSAPDIAIAIPDGYKITRRDRTNQVGGGIAIVFKDSINVTTSSEDTLLDDTPLAAEHMHFQIHTDPGTTLRGTLIYRPPGSRALFSESIADFISPHALASPDYILLSDLNFHLEQNNDPNTTTLLDNLDNLSLKQMVNTPTHIAGHTLDLIFSASNHVSFSHSSVIHWTDHRCVHFTFRRKTLHLRTQPIPRRHWNKIPTEQLLSTLSDNQPTFSTDPNDAALSLTHWITNCADNLAPLRRLLRKTSTRKPQCFTDPQRIKKNCRTLEKALRKDHTAENISALKNATCEHHQLIRTTKRNSFTDRLDKNTHNSKELVNIVKELSNPNANSNSITPSQDLCNFLATFFHRKITDLHDSFGHQTQPTTTEPTIPAITLNAWTHISAEETEATMNSIHSGAPSDPCPHFIFNKADDIIAPHLQTIINSLFASATFPESWKHAEVNALLKKPTADPSDLKNFRPISLLPFPAKVIEKTVNKQLTNFLEDNNLLDPSQSGFRASHWTETALISVTDDIRTLMDNGETVALILLDLSAAFDTVCHRTLTSRLRSTGIQGLALDWITSFLSNRSQRVYLPPFRSDPTEIICGVPQGSSLSPTLFNVYMSTLADIVRKHNIIITSYADDTQLILSLTKDPTGAKTKLQDGMKEVAEWMKLSRLKLNSEKTEFLILGNTPSAWDDSWWPTALGTAPTPSDHARNLRFILDPLLTMTKQVNTVSSSFFLTLRMLRKIFSWIPADTRKTVTHALITNCQDYGNTLYAGTTAKLQKRLQRIQNASARLVLNIARNSHISNLDLFPTPPTPRPSPRSRTSTSATTSPGPVVPVVTGIWSAPATRAASVARSHSTDSPPPVKHQKLASARR</sequence>
<dbReference type="InterPro" id="IPR036691">
    <property type="entry name" value="Endo/exonu/phosph_ase_sf"/>
</dbReference>
<dbReference type="Proteomes" id="UP001066276">
    <property type="component" value="Chromosome 11"/>
</dbReference>
<evidence type="ECO:0000256" key="1">
    <source>
        <dbReference type="ARBA" id="ARBA00010879"/>
    </source>
</evidence>
<comment type="caution">
    <text evidence="5">The sequence shown here is derived from an EMBL/GenBank/DDBJ whole genome shotgun (WGS) entry which is preliminary data.</text>
</comment>
<dbReference type="InterPro" id="IPR000477">
    <property type="entry name" value="RT_dom"/>
</dbReference>
<proteinExistence type="inferred from homology"/>
<gene>
    <name evidence="5" type="ORF">NDU88_004474</name>
</gene>
<dbReference type="PANTHER" id="PTHR33332">
    <property type="entry name" value="REVERSE TRANSCRIPTASE DOMAIN-CONTAINING PROTEIN"/>
    <property type="match status" value="1"/>
</dbReference>
<feature type="region of interest" description="Disordered" evidence="3">
    <location>
        <begin position="851"/>
        <end position="920"/>
    </location>
</feature>
<evidence type="ECO:0000313" key="5">
    <source>
        <dbReference type="EMBL" id="KAJ1091347.1"/>
    </source>
</evidence>
<evidence type="ECO:0000313" key="6">
    <source>
        <dbReference type="Proteomes" id="UP001066276"/>
    </source>
</evidence>
<evidence type="ECO:0000256" key="2">
    <source>
        <dbReference type="ARBA" id="ARBA00012180"/>
    </source>
</evidence>
<dbReference type="PROSITE" id="PS50878">
    <property type="entry name" value="RT_POL"/>
    <property type="match status" value="1"/>
</dbReference>
<organism evidence="5 6">
    <name type="scientific">Pleurodeles waltl</name>
    <name type="common">Iberian ribbed newt</name>
    <dbReference type="NCBI Taxonomy" id="8319"/>
    <lineage>
        <taxon>Eukaryota</taxon>
        <taxon>Metazoa</taxon>
        <taxon>Chordata</taxon>
        <taxon>Craniata</taxon>
        <taxon>Vertebrata</taxon>
        <taxon>Euteleostomi</taxon>
        <taxon>Amphibia</taxon>
        <taxon>Batrachia</taxon>
        <taxon>Caudata</taxon>
        <taxon>Salamandroidea</taxon>
        <taxon>Salamandridae</taxon>
        <taxon>Pleurodelinae</taxon>
        <taxon>Pleurodeles</taxon>
    </lineage>
</organism>
<dbReference type="EMBL" id="JANPWB010000015">
    <property type="protein sequence ID" value="KAJ1091347.1"/>
    <property type="molecule type" value="Genomic_DNA"/>
</dbReference>
<accession>A0AAV7LID4</accession>
<comment type="similarity">
    <text evidence="1">Belongs to the beta type-B retroviral polymerase family. HERV class-II K(HML-2) pol subfamily.</text>
</comment>
<protein>
    <recommendedName>
        <fullName evidence="2">ribonuclease H</fullName>
        <ecNumber evidence="2">3.1.26.4</ecNumber>
    </recommendedName>
</protein>
<dbReference type="Gene3D" id="3.30.70.270">
    <property type="match status" value="1"/>
</dbReference>
<evidence type="ECO:0000259" key="4">
    <source>
        <dbReference type="PROSITE" id="PS50878"/>
    </source>
</evidence>
<dbReference type="InterPro" id="IPR043502">
    <property type="entry name" value="DNA/RNA_pol_sf"/>
</dbReference>
<evidence type="ECO:0000256" key="3">
    <source>
        <dbReference type="SAM" id="MobiDB-lite"/>
    </source>
</evidence>
<dbReference type="CDD" id="cd01650">
    <property type="entry name" value="RT_nLTR_like"/>
    <property type="match status" value="1"/>
</dbReference>
<feature type="domain" description="Reverse transcriptase" evidence="4">
    <location>
        <begin position="488"/>
        <end position="746"/>
    </location>
</feature>
<dbReference type="InterPro" id="IPR043128">
    <property type="entry name" value="Rev_trsase/Diguanyl_cyclase"/>
</dbReference>
<feature type="compositionally biased region" description="Low complexity" evidence="3">
    <location>
        <begin position="866"/>
        <end position="885"/>
    </location>
</feature>